<dbReference type="InterPro" id="IPR005839">
    <property type="entry name" value="Methylthiotransferase"/>
</dbReference>
<evidence type="ECO:0000256" key="11">
    <source>
        <dbReference type="RuleBase" id="RU368081"/>
    </source>
</evidence>
<dbReference type="Gene3D" id="3.80.30.20">
    <property type="entry name" value="tm_1862 like domain"/>
    <property type="match status" value="1"/>
</dbReference>
<evidence type="ECO:0000256" key="10">
    <source>
        <dbReference type="ARBA" id="ARBA00051661"/>
    </source>
</evidence>
<dbReference type="Gene3D" id="3.40.50.12160">
    <property type="entry name" value="Methylthiotransferase, N-terminal domain"/>
    <property type="match status" value="1"/>
</dbReference>
<dbReference type="InterPro" id="IPR007197">
    <property type="entry name" value="rSAM"/>
</dbReference>
<dbReference type="PANTHER" id="PTHR11918">
    <property type="entry name" value="RADICAL SAM PROTEINS"/>
    <property type="match status" value="1"/>
</dbReference>
<evidence type="ECO:0000256" key="7">
    <source>
        <dbReference type="ARBA" id="ARBA00022723"/>
    </source>
</evidence>
<dbReference type="AlphaFoldDB" id="A0A150IRB0"/>
<dbReference type="Proteomes" id="UP000092401">
    <property type="component" value="Unassembled WGS sequence"/>
</dbReference>
<dbReference type="PROSITE" id="PS51449">
    <property type="entry name" value="MTTASE_N"/>
    <property type="match status" value="1"/>
</dbReference>
<keyword evidence="6 11" id="KW-0819">tRNA processing</keyword>
<protein>
    <recommendedName>
        <fullName evidence="11">tRNA-t(6)A37 methylthiotransferase</fullName>
        <ecNumber evidence="11">2.8.4.5</ecNumber>
    </recommendedName>
</protein>
<organism evidence="16 18">
    <name type="scientific">Candidatus Methanofastidiosum methylothiophilum</name>
    <dbReference type="NCBI Taxonomy" id="1705564"/>
    <lineage>
        <taxon>Archaea</taxon>
        <taxon>Methanobacteriati</taxon>
        <taxon>Methanobacteriota</taxon>
        <taxon>Stenosarchaea group</taxon>
        <taxon>Candidatus Methanofastidiosia</taxon>
        <taxon>Candidatus Methanofastidiosales</taxon>
        <taxon>Candidatus Methanofastidiosaceae</taxon>
        <taxon>Candidatus Methanofastidiosum</taxon>
    </lineage>
</organism>
<evidence type="ECO:0000256" key="8">
    <source>
        <dbReference type="ARBA" id="ARBA00023004"/>
    </source>
</evidence>
<evidence type="ECO:0000313" key="17">
    <source>
        <dbReference type="EMBL" id="KYC50163.1"/>
    </source>
</evidence>
<comment type="similarity">
    <text evidence="2 11">Belongs to the methylthiotransferase family. CDKAL1 subfamily.</text>
</comment>
<evidence type="ECO:0000259" key="12">
    <source>
        <dbReference type="PROSITE" id="PS50926"/>
    </source>
</evidence>
<evidence type="ECO:0000256" key="3">
    <source>
        <dbReference type="ARBA" id="ARBA00022485"/>
    </source>
</evidence>
<evidence type="ECO:0000313" key="15">
    <source>
        <dbReference type="EMBL" id="KYC45056.1"/>
    </source>
</evidence>
<dbReference type="EMBL" id="LNGF01000021">
    <property type="protein sequence ID" value="KYC47569.1"/>
    <property type="molecule type" value="Genomic_DNA"/>
</dbReference>
<keyword evidence="3 11" id="KW-0004">4Fe-4S</keyword>
<evidence type="ECO:0000256" key="9">
    <source>
        <dbReference type="ARBA" id="ARBA00023014"/>
    </source>
</evidence>
<dbReference type="GO" id="GO:0051539">
    <property type="term" value="F:4 iron, 4 sulfur cluster binding"/>
    <property type="evidence" value="ECO:0007669"/>
    <property type="project" value="UniProtKB-UniRule"/>
</dbReference>
<dbReference type="PANTHER" id="PTHR11918:SF45">
    <property type="entry name" value="THREONYLCARBAMOYLADENOSINE TRNA METHYLTHIOTRANSFERASE"/>
    <property type="match status" value="1"/>
</dbReference>
<evidence type="ECO:0000256" key="6">
    <source>
        <dbReference type="ARBA" id="ARBA00022694"/>
    </source>
</evidence>
<dbReference type="PATRIC" id="fig|1706438.3.peg.993"/>
<dbReference type="FunFam" id="3.80.30.20:FF:000002">
    <property type="entry name" value="threonylcarbamoyladenosine tRNA methylthiotransferase isoform X2"/>
    <property type="match status" value="1"/>
</dbReference>
<dbReference type="Proteomes" id="UP000091929">
    <property type="component" value="Unassembled WGS sequence"/>
</dbReference>
<dbReference type="SFLD" id="SFLDS00029">
    <property type="entry name" value="Radical_SAM"/>
    <property type="match status" value="1"/>
</dbReference>
<dbReference type="Proteomes" id="UP000092403">
    <property type="component" value="Unassembled WGS sequence"/>
</dbReference>
<accession>A0A150IRB0</accession>
<keyword evidence="7 11" id="KW-0479">Metal-binding</keyword>
<dbReference type="PROSITE" id="PS01278">
    <property type="entry name" value="MTTASE_RADICAL"/>
    <property type="match status" value="1"/>
</dbReference>
<evidence type="ECO:0000313" key="19">
    <source>
        <dbReference type="Proteomes" id="UP000092401"/>
    </source>
</evidence>
<feature type="domain" description="MTTase N-terminal" evidence="13">
    <location>
        <begin position="3"/>
        <end position="107"/>
    </location>
</feature>
<reference evidence="18 19" key="1">
    <citation type="journal article" date="2016" name="ISME J.">
        <title>Chasing the elusive Euryarchaeota class WSA2: genomes reveal a uniquely fastidious methyl-reducing methanogen.</title>
        <authorList>
            <person name="Nobu M.K."/>
            <person name="Narihiro T."/>
            <person name="Kuroda K."/>
            <person name="Mei R."/>
            <person name="Liu W.T."/>
        </authorList>
    </citation>
    <scope>NUCLEOTIDE SEQUENCE [LARGE SCALE GENOMIC DNA]</scope>
    <source>
        <strain evidence="15">B03fssc0709_Meth_Bin005</strain>
        <strain evidence="16">B15fssc0709_Meth_Bin003</strain>
        <strain evidence="17">BMIXfssc0709_Meth_Bin006</strain>
    </source>
</reference>
<dbReference type="Pfam" id="PF01938">
    <property type="entry name" value="TRAM"/>
    <property type="match status" value="1"/>
</dbReference>
<accession>A0A150IJ80</accession>
<dbReference type="SFLD" id="SFLDG01082">
    <property type="entry name" value="B12-binding_domain_containing"/>
    <property type="match status" value="1"/>
</dbReference>
<dbReference type="GO" id="GO:0046872">
    <property type="term" value="F:metal ion binding"/>
    <property type="evidence" value="ECO:0007669"/>
    <property type="project" value="UniProtKB-UniRule"/>
</dbReference>
<dbReference type="PATRIC" id="fig|1706436.3.peg.1215"/>
<dbReference type="Pfam" id="PF00919">
    <property type="entry name" value="UPF0004"/>
    <property type="match status" value="1"/>
</dbReference>
<dbReference type="Pfam" id="PF04055">
    <property type="entry name" value="Radical_SAM"/>
    <property type="match status" value="1"/>
</dbReference>
<keyword evidence="9 11" id="KW-0411">Iron-sulfur</keyword>
<dbReference type="InterPro" id="IPR020612">
    <property type="entry name" value="Methylthiotransferase_CS"/>
</dbReference>
<feature type="domain" description="Radical SAM core" evidence="14">
    <location>
        <begin position="128"/>
        <end position="357"/>
    </location>
</feature>
<evidence type="ECO:0000256" key="4">
    <source>
        <dbReference type="ARBA" id="ARBA00022679"/>
    </source>
</evidence>
<evidence type="ECO:0000256" key="1">
    <source>
        <dbReference type="ARBA" id="ARBA00002399"/>
    </source>
</evidence>
<gene>
    <name evidence="16" type="primary">miaB</name>
    <name evidence="15" type="ORF">APG10_01199</name>
    <name evidence="16" type="ORF">APG11_01070</name>
    <name evidence="17" type="ORF">APG12_00981</name>
</gene>
<dbReference type="GO" id="GO:0035598">
    <property type="term" value="F:tRNA (N(6)-L-threonylcarbamoyladenosine(37)-C(2))-methylthiotransferase activity"/>
    <property type="evidence" value="ECO:0007669"/>
    <property type="project" value="UniProtKB-UniRule"/>
</dbReference>
<evidence type="ECO:0000256" key="2">
    <source>
        <dbReference type="ARBA" id="ARBA00008616"/>
    </source>
</evidence>
<comment type="catalytic activity">
    <reaction evidence="10 11">
        <text>N(6)-L-threonylcarbamoyladenosine(37) in tRNA + (sulfur carrier)-SH + AH2 + 2 S-adenosyl-L-methionine = 2-methylsulfanyl-N(6)-L-threonylcarbamoyladenosine(37) in tRNA + (sulfur carrier)-H + 5'-deoxyadenosine + L-methionine + A + S-adenosyl-L-homocysteine + 2 H(+)</text>
        <dbReference type="Rhea" id="RHEA:37075"/>
        <dbReference type="Rhea" id="RHEA-COMP:10163"/>
        <dbReference type="Rhea" id="RHEA-COMP:11092"/>
        <dbReference type="Rhea" id="RHEA-COMP:14737"/>
        <dbReference type="Rhea" id="RHEA-COMP:14739"/>
        <dbReference type="ChEBI" id="CHEBI:13193"/>
        <dbReference type="ChEBI" id="CHEBI:15378"/>
        <dbReference type="ChEBI" id="CHEBI:17319"/>
        <dbReference type="ChEBI" id="CHEBI:17499"/>
        <dbReference type="ChEBI" id="CHEBI:29917"/>
        <dbReference type="ChEBI" id="CHEBI:57844"/>
        <dbReference type="ChEBI" id="CHEBI:57856"/>
        <dbReference type="ChEBI" id="CHEBI:59789"/>
        <dbReference type="ChEBI" id="CHEBI:64428"/>
        <dbReference type="ChEBI" id="CHEBI:74418"/>
        <dbReference type="ChEBI" id="CHEBI:74420"/>
        <dbReference type="EC" id="2.8.4.5"/>
    </reaction>
</comment>
<evidence type="ECO:0000313" key="18">
    <source>
        <dbReference type="Proteomes" id="UP000091929"/>
    </source>
</evidence>
<keyword evidence="8 11" id="KW-0408">Iron</keyword>
<evidence type="ECO:0000259" key="14">
    <source>
        <dbReference type="PROSITE" id="PS51918"/>
    </source>
</evidence>
<dbReference type="NCBIfam" id="TIGR01578">
    <property type="entry name" value="MiaB-like-B"/>
    <property type="match status" value="1"/>
</dbReference>
<dbReference type="PROSITE" id="PS50926">
    <property type="entry name" value="TRAM"/>
    <property type="match status" value="1"/>
</dbReference>
<keyword evidence="4 11" id="KW-0808">Transferase</keyword>
<comment type="function">
    <text evidence="1 11">Catalyzes the methylthiolation of N6-threonylcarbamoyladenosine (t(6)A), leading to the formation of 2-methylthio-N6-threonylcarbamoyladenosine (ms(2)t(6)A) at position 37 in tRNAs that read codons beginning with adenine.</text>
</comment>
<dbReference type="EC" id="2.8.4.5" evidence="11"/>
<name>A0A150IRB0_9EURY</name>
<feature type="domain" description="TRAM" evidence="12">
    <location>
        <begin position="360"/>
        <end position="417"/>
    </location>
</feature>
<comment type="cofactor">
    <cofactor evidence="11">
        <name>[4Fe-4S] cluster</name>
        <dbReference type="ChEBI" id="CHEBI:49883"/>
    </cofactor>
    <text evidence="11">Binds 1 or 2 [4Fe-4S] cluster. One cluster is coordinated with 3 cysteines and an exchangeable S-adenosyl-L-methionine.</text>
</comment>
<dbReference type="EMBL" id="LNJC01000018">
    <property type="protein sequence ID" value="KYC50163.1"/>
    <property type="molecule type" value="Genomic_DNA"/>
</dbReference>
<dbReference type="InterPro" id="IPR002792">
    <property type="entry name" value="TRAM_dom"/>
</dbReference>
<dbReference type="PATRIC" id="fig|1706437.3.peg.1080"/>
<dbReference type="CDD" id="cd01335">
    <property type="entry name" value="Radical_SAM"/>
    <property type="match status" value="1"/>
</dbReference>
<dbReference type="NCBIfam" id="TIGR00089">
    <property type="entry name" value="MiaB/RimO family radical SAM methylthiotransferase"/>
    <property type="match status" value="1"/>
</dbReference>
<dbReference type="InterPro" id="IPR013848">
    <property type="entry name" value="Methylthiotransferase_N"/>
</dbReference>
<dbReference type="InterPro" id="IPR058240">
    <property type="entry name" value="rSAM_sf"/>
</dbReference>
<dbReference type="SMART" id="SM00729">
    <property type="entry name" value="Elp3"/>
    <property type="match status" value="1"/>
</dbReference>
<proteinExistence type="inferred from homology"/>
<dbReference type="InterPro" id="IPR038135">
    <property type="entry name" value="Methylthiotransferase_N_sf"/>
</dbReference>
<evidence type="ECO:0000256" key="5">
    <source>
        <dbReference type="ARBA" id="ARBA00022691"/>
    </source>
</evidence>
<sequence>MQHKIFVETYGCTQNKGDSEILKYLLKDYLVESVDEADTVIINTCGVKGQTEKKIILRISSLINSKRVIVSGCLPKINLNAIDERVSGIIGTNDLDHILDVVNSKEKLTLISEDNRRLGPKTSFKKIRDDSTSAIVQISEGCAGACSFCCTRFARGRVHSFPIQEIVNEVKEALSEGYREILFTSQDTAAYGLDTGETLTSLLKNTFSIDEKFMLRLGMANPNHIKSFEKELVELYKDPHMYRFLHIPVQSGDDRVLLDMKRGHKIKEFLDTVSLFRKNIEDLYLCTDVIVGFPTEDEAAFENTYKLVEKIRPDKINLTRFSPRPGTDSSKMNQIPTWIVKERSRRLNLLRKNISSEINKSYVGRNFEALITEKNKDGTYTGRIYNNKPVILEDGNVGDFIDVIVEDATSTYLIGRR</sequence>
<comment type="caution">
    <text evidence="16">The sequence shown here is derived from an EMBL/GenBank/DDBJ whole genome shotgun (WGS) entry which is preliminary data.</text>
</comment>
<evidence type="ECO:0000313" key="16">
    <source>
        <dbReference type="EMBL" id="KYC47569.1"/>
    </source>
</evidence>
<evidence type="ECO:0000259" key="13">
    <source>
        <dbReference type="PROSITE" id="PS51449"/>
    </source>
</evidence>
<dbReference type="PROSITE" id="PS51918">
    <property type="entry name" value="RADICAL_SAM"/>
    <property type="match status" value="1"/>
</dbReference>
<dbReference type="EMBL" id="LNGE01000032">
    <property type="protein sequence ID" value="KYC45056.1"/>
    <property type="molecule type" value="Genomic_DNA"/>
</dbReference>
<dbReference type="InterPro" id="IPR006466">
    <property type="entry name" value="MiaB-like_arc_euk"/>
</dbReference>
<dbReference type="InterPro" id="IPR023404">
    <property type="entry name" value="rSAM_horseshoe"/>
</dbReference>
<keyword evidence="5 11" id="KW-0949">S-adenosyl-L-methionine</keyword>
<dbReference type="InterPro" id="IPR006638">
    <property type="entry name" value="Elp3/MiaA/NifB-like_rSAM"/>
</dbReference>
<accession>A0A150IYT4</accession>
<dbReference type="SUPFAM" id="SSF102114">
    <property type="entry name" value="Radical SAM enzymes"/>
    <property type="match status" value="1"/>
</dbReference>